<dbReference type="Proteomes" id="UP000321570">
    <property type="component" value="Unassembled WGS sequence"/>
</dbReference>
<accession>A0A564YMV8</accession>
<protein>
    <recommendedName>
        <fullName evidence="1">ADF-H domain-containing protein</fullName>
    </recommendedName>
</protein>
<dbReference type="GO" id="GO:0005884">
    <property type="term" value="C:actin filament"/>
    <property type="evidence" value="ECO:0007669"/>
    <property type="project" value="TreeGrafter"/>
</dbReference>
<dbReference type="SUPFAM" id="SSF55753">
    <property type="entry name" value="Actin depolymerizing proteins"/>
    <property type="match status" value="1"/>
</dbReference>
<dbReference type="InterPro" id="IPR002108">
    <property type="entry name" value="ADF-H"/>
</dbReference>
<name>A0A564YMV8_HYMDI</name>
<dbReference type="PANTHER" id="PTHR10829">
    <property type="entry name" value="CORTACTIN AND DREBRIN"/>
    <property type="match status" value="1"/>
</dbReference>
<gene>
    <name evidence="2" type="ORF">WMSIL1_LOCUS7819</name>
</gene>
<sequence length="209" mass="23590">MLDLSTNANEIKNTIRAIEKGSKSWCWLGYSGTTNTIVVKSSGDDIEEMLNHVKPSDILYGYAKFSNESALVSKYAYIIWLGSSSLRKEIIQHIKNSEQITKLYKTIHLRMTAREKSDVNWVDISNRIFGGSYNKPCDENSLNCDEFVTGNTKSSSNSTDIMKGIVAARIKALYEQKSNSSYVPLNFREELEAARAVPRDPIDPIRAFF</sequence>
<dbReference type="EMBL" id="CABIJS010000299">
    <property type="protein sequence ID" value="VUZ48595.1"/>
    <property type="molecule type" value="Genomic_DNA"/>
</dbReference>
<dbReference type="GO" id="GO:0030864">
    <property type="term" value="C:cortical actin cytoskeleton"/>
    <property type="evidence" value="ECO:0007669"/>
    <property type="project" value="TreeGrafter"/>
</dbReference>
<dbReference type="AlphaFoldDB" id="A0A564YMV8"/>
<dbReference type="Gene3D" id="3.40.20.10">
    <property type="entry name" value="Severin"/>
    <property type="match status" value="1"/>
</dbReference>
<evidence type="ECO:0000259" key="1">
    <source>
        <dbReference type="PROSITE" id="PS51263"/>
    </source>
</evidence>
<keyword evidence="3" id="KW-1185">Reference proteome</keyword>
<dbReference type="PANTHER" id="PTHR10829:SF25">
    <property type="entry name" value="DREBRIN-LIKE PROTEIN"/>
    <property type="match status" value="1"/>
</dbReference>
<dbReference type="InterPro" id="IPR029006">
    <property type="entry name" value="ADF-H/Gelsolin-like_dom_sf"/>
</dbReference>
<reference evidence="2 3" key="1">
    <citation type="submission" date="2019-07" db="EMBL/GenBank/DDBJ databases">
        <authorList>
            <person name="Jastrzebski P J."/>
            <person name="Paukszto L."/>
            <person name="Jastrzebski P J."/>
        </authorList>
    </citation>
    <scope>NUCLEOTIDE SEQUENCE [LARGE SCALE GENOMIC DNA]</scope>
    <source>
        <strain evidence="2 3">WMS-il1</strain>
    </source>
</reference>
<dbReference type="Pfam" id="PF00241">
    <property type="entry name" value="Cofilin_ADF"/>
    <property type="match status" value="1"/>
</dbReference>
<evidence type="ECO:0000313" key="3">
    <source>
        <dbReference type="Proteomes" id="UP000321570"/>
    </source>
</evidence>
<proteinExistence type="predicted"/>
<dbReference type="GO" id="GO:0051015">
    <property type="term" value="F:actin filament binding"/>
    <property type="evidence" value="ECO:0007669"/>
    <property type="project" value="TreeGrafter"/>
</dbReference>
<dbReference type="PROSITE" id="PS51263">
    <property type="entry name" value="ADF_H"/>
    <property type="match status" value="1"/>
</dbReference>
<evidence type="ECO:0000313" key="2">
    <source>
        <dbReference type="EMBL" id="VUZ48595.1"/>
    </source>
</evidence>
<organism evidence="2 3">
    <name type="scientific">Hymenolepis diminuta</name>
    <name type="common">Rat tapeworm</name>
    <dbReference type="NCBI Taxonomy" id="6216"/>
    <lineage>
        <taxon>Eukaryota</taxon>
        <taxon>Metazoa</taxon>
        <taxon>Spiralia</taxon>
        <taxon>Lophotrochozoa</taxon>
        <taxon>Platyhelminthes</taxon>
        <taxon>Cestoda</taxon>
        <taxon>Eucestoda</taxon>
        <taxon>Cyclophyllidea</taxon>
        <taxon>Hymenolepididae</taxon>
        <taxon>Hymenolepis</taxon>
    </lineage>
</organism>
<feature type="domain" description="ADF-H" evidence="1">
    <location>
        <begin position="3"/>
        <end position="129"/>
    </location>
</feature>
<dbReference type="GO" id="GO:0030833">
    <property type="term" value="P:regulation of actin filament polymerization"/>
    <property type="evidence" value="ECO:0007669"/>
    <property type="project" value="TreeGrafter"/>
</dbReference>